<dbReference type="InterPro" id="IPR014721">
    <property type="entry name" value="Ribsml_uS5_D2-typ_fold_subgr"/>
</dbReference>
<dbReference type="PRINTS" id="PR00830">
    <property type="entry name" value="ENDOLAPTASE"/>
</dbReference>
<feature type="domain" description="Lon proteolytic" evidence="4">
    <location>
        <begin position="616"/>
        <end position="822"/>
    </location>
</feature>
<feature type="active site" evidence="2">
    <location>
        <position position="708"/>
    </location>
</feature>
<comment type="caution">
    <text evidence="5">The sequence shown here is derived from an EMBL/GenBank/DDBJ whole genome shotgun (WGS) entry which is preliminary data.</text>
</comment>
<keyword evidence="3" id="KW-0175">Coiled coil</keyword>
<dbReference type="SUPFAM" id="SSF54211">
    <property type="entry name" value="Ribosomal protein S5 domain 2-like"/>
    <property type="match status" value="1"/>
</dbReference>
<protein>
    <recommendedName>
        <fullName evidence="2">endopeptidase La</fullName>
        <ecNumber evidence="2">3.4.21.53</ecNumber>
    </recommendedName>
</protein>
<dbReference type="Gene3D" id="3.30.230.10">
    <property type="match status" value="1"/>
</dbReference>
<proteinExistence type="inferred from homology"/>
<accession>A0A1B8QJU1</accession>
<feature type="coiled-coil region" evidence="3">
    <location>
        <begin position="265"/>
        <end position="299"/>
    </location>
</feature>
<dbReference type="Gene3D" id="1.10.8.60">
    <property type="match status" value="1"/>
</dbReference>
<dbReference type="Pfam" id="PF05362">
    <property type="entry name" value="Lon_C"/>
    <property type="match status" value="1"/>
</dbReference>
<organism evidence="5 6">
    <name type="scientific">Faucicola atlantae</name>
    <dbReference type="NCBI Taxonomy" id="34059"/>
    <lineage>
        <taxon>Bacteria</taxon>
        <taxon>Pseudomonadati</taxon>
        <taxon>Pseudomonadota</taxon>
        <taxon>Gammaproteobacteria</taxon>
        <taxon>Moraxellales</taxon>
        <taxon>Moraxellaceae</taxon>
        <taxon>Faucicola</taxon>
    </lineage>
</organism>
<dbReference type="InterPro" id="IPR046843">
    <property type="entry name" value="LonB_AAA-LID"/>
</dbReference>
<dbReference type="InterPro" id="IPR046844">
    <property type="entry name" value="Lon-like_helical"/>
</dbReference>
<dbReference type="Gene3D" id="3.40.50.300">
    <property type="entry name" value="P-loop containing nucleotide triphosphate hydrolases"/>
    <property type="match status" value="2"/>
</dbReference>
<dbReference type="GO" id="GO:0005524">
    <property type="term" value="F:ATP binding"/>
    <property type="evidence" value="ECO:0007669"/>
    <property type="project" value="InterPro"/>
</dbReference>
<dbReference type="InterPro" id="IPR027065">
    <property type="entry name" value="Lon_Prtase"/>
</dbReference>
<dbReference type="InterPro" id="IPR041699">
    <property type="entry name" value="AAA_32"/>
</dbReference>
<dbReference type="Pfam" id="PF20436">
    <property type="entry name" value="LonB_AAA-LID"/>
    <property type="match status" value="1"/>
</dbReference>
<dbReference type="Pfam" id="PF13654">
    <property type="entry name" value="AAA_32"/>
    <property type="match status" value="1"/>
</dbReference>
<dbReference type="PROSITE" id="PS51786">
    <property type="entry name" value="LON_PROTEOLYTIC"/>
    <property type="match status" value="1"/>
</dbReference>
<evidence type="ECO:0000256" key="2">
    <source>
        <dbReference type="PROSITE-ProRule" id="PRU01122"/>
    </source>
</evidence>
<sequence length="858" mass="94337">MPKSPKSVCKSQTNTATAKRADLNQQINALRMATCVAPKLLRYHTDPTNLPASTREADAPDIGFGQARAVQALTTALDIHASGYHVFAAGENGLGKRTLVMRLLQDYAKRQLTPDDWVYVHNFSDARAPIALALPASMGQMLADDIKACWLALKRQLNQRFRSDHYQSKVEAIRNQIGLQEQQAYDALNEEGKQYALALAVRASDNRPIFVSADSEASDSAIVTTTRHLTTNKRTEKVDKHTDSSDVAPAPSKSISPYVANFQDKNHMQKRLNLLTITLEQIEDEANQTLQALHQSLARRTLTPLLTPLLDKYQNLPNVVAYLRAFADDIVAHVEPIINENDDEFLPSHFSPLPARYFVNVITSHAPDAGAPVVFEDLPTHLNLLGHVEQITHLGTVSTDVSLIRAGSLHRANGGYLILEASSLLEYPYAWQGLKRALQSRQLKMSSLEQMLTLTGSISLEPHAIALDVKVILLGEPDLYYDLLEFEPEFHSVFKIRADFHDRIARTPANERAMVAKIADMVNKYGLHDFDYTALAALLDYLSEQAEDQQELTLHSDRLAQLLLEANQKANLHHADQVGAVHIEAAIADMRYRAGYLRQLFWQELQKGQQLISTQGTAVGQINALTVVSYADSEFGLPARMTANVYHSHSGADILDIERDVELGGAIHAKSVLIMSNYLRGLFADDFALNFAASLAFEQSYGGIDGDSATVAGVCALLSALAQVPICQNLAVTGSMNQFGQVQAVGGVNAKIAGFYDACLEQNAKRGTGAEPDPSLQGVIIPKANLSQLMLRQDIVEAVAAGRFVIYAVEHVNEALALLTGFAVASKTKKGTYRKHTLYGRIHTRLAAWEQKDNEKNA</sequence>
<dbReference type="PANTHER" id="PTHR10046">
    <property type="entry name" value="ATP DEPENDENT LON PROTEASE FAMILY MEMBER"/>
    <property type="match status" value="1"/>
</dbReference>
<dbReference type="EC" id="3.4.21.53" evidence="2"/>
<evidence type="ECO:0000259" key="4">
    <source>
        <dbReference type="PROSITE" id="PS51786"/>
    </source>
</evidence>
<dbReference type="InterPro" id="IPR020568">
    <property type="entry name" value="Ribosomal_Su5_D2-typ_SF"/>
</dbReference>
<feature type="active site" evidence="2">
    <location>
        <position position="751"/>
    </location>
</feature>
<dbReference type="GO" id="GO:0004176">
    <property type="term" value="F:ATP-dependent peptidase activity"/>
    <property type="evidence" value="ECO:0007669"/>
    <property type="project" value="UniProtKB-UniRule"/>
</dbReference>
<dbReference type="InterPro" id="IPR008269">
    <property type="entry name" value="Lon_proteolytic"/>
</dbReference>
<dbReference type="AlphaFoldDB" id="A0A1B8QJU1"/>
<name>A0A1B8QJU1_9GAMM</name>
<gene>
    <name evidence="5" type="ORF">A9306_05000</name>
</gene>
<evidence type="ECO:0000256" key="1">
    <source>
        <dbReference type="ARBA" id="ARBA00022670"/>
    </source>
</evidence>
<dbReference type="InterPro" id="IPR027417">
    <property type="entry name" value="P-loop_NTPase"/>
</dbReference>
<dbReference type="SUPFAM" id="SSF52540">
    <property type="entry name" value="P-loop containing nucleoside triphosphate hydrolases"/>
    <property type="match status" value="1"/>
</dbReference>
<dbReference type="GO" id="GO:0004252">
    <property type="term" value="F:serine-type endopeptidase activity"/>
    <property type="evidence" value="ECO:0007669"/>
    <property type="project" value="UniProtKB-UniRule"/>
</dbReference>
<reference evidence="5 6" key="1">
    <citation type="submission" date="2016-06" db="EMBL/GenBank/DDBJ databases">
        <title>Draft genome of Moraxella atlantae CCUG 59586.</title>
        <authorList>
            <person name="Salva-Serra F."/>
            <person name="Engstrom-Jakobsson H."/>
            <person name="Thorell K."/>
            <person name="Gonzales-Siles L."/>
            <person name="Karlsson R."/>
            <person name="Boulund F."/>
            <person name="Engstrand L."/>
            <person name="Kristiansson E."/>
            <person name="Moore E."/>
        </authorList>
    </citation>
    <scope>NUCLEOTIDE SEQUENCE [LARGE SCALE GENOMIC DNA]</scope>
    <source>
        <strain evidence="5 6">CCUG 59586</strain>
    </source>
</reference>
<dbReference type="Proteomes" id="UP000092616">
    <property type="component" value="Unassembled WGS sequence"/>
</dbReference>
<keyword evidence="2" id="KW-0720">Serine protease</keyword>
<dbReference type="RefSeq" id="WP_067335124.1">
    <property type="nucleotide sequence ID" value="NZ_LZNA01000016.1"/>
</dbReference>
<keyword evidence="2" id="KW-0378">Hydrolase</keyword>
<evidence type="ECO:0000313" key="5">
    <source>
        <dbReference type="EMBL" id="OBX83749.1"/>
    </source>
</evidence>
<comment type="catalytic activity">
    <reaction evidence="2">
        <text>Hydrolysis of proteins in presence of ATP.</text>
        <dbReference type="EC" id="3.4.21.53"/>
    </reaction>
</comment>
<dbReference type="Pfam" id="PF20437">
    <property type="entry name" value="LonC_helical"/>
    <property type="match status" value="1"/>
</dbReference>
<dbReference type="EMBL" id="LZNA01000016">
    <property type="protein sequence ID" value="OBX83749.1"/>
    <property type="molecule type" value="Genomic_DNA"/>
</dbReference>
<keyword evidence="1 2" id="KW-0645">Protease</keyword>
<evidence type="ECO:0000256" key="3">
    <source>
        <dbReference type="SAM" id="Coils"/>
    </source>
</evidence>
<keyword evidence="6" id="KW-1185">Reference proteome</keyword>
<dbReference type="GO" id="GO:0006508">
    <property type="term" value="P:proteolysis"/>
    <property type="evidence" value="ECO:0007669"/>
    <property type="project" value="UniProtKB-KW"/>
</dbReference>
<dbReference type="GO" id="GO:0030163">
    <property type="term" value="P:protein catabolic process"/>
    <property type="evidence" value="ECO:0007669"/>
    <property type="project" value="InterPro"/>
</dbReference>
<evidence type="ECO:0000313" key="6">
    <source>
        <dbReference type="Proteomes" id="UP000092616"/>
    </source>
</evidence>
<comment type="similarity">
    <text evidence="2">Belongs to the peptidase S16 family.</text>
</comment>